<proteinExistence type="predicted"/>
<sequence>MEAKAVRIEDSKWAPLFTAVVQPNRFTATVEQAKQLETTVKTLEDFLSQVSDESLRDALNSLEAQWTLAGHRRRFGPNHMVLMAKGPSVNGLRTVVTVFNDGTVMVPFGSYAGQNSGIAVEALTTDSFRTGANELFDFGGAEKQARTSAGWLTPESVDALMKFAQDVSMAYQQALDVAN</sequence>
<evidence type="ECO:0000313" key="1">
    <source>
        <dbReference type="EMBL" id="MBB6626268.1"/>
    </source>
</evidence>
<dbReference type="RefSeq" id="WP_185251563.1">
    <property type="nucleotide sequence ID" value="NZ_JACKXE010000001.1"/>
</dbReference>
<name>A0A7X0RDE8_9ACTN</name>
<evidence type="ECO:0000313" key="2">
    <source>
        <dbReference type="Proteomes" id="UP000523955"/>
    </source>
</evidence>
<gene>
    <name evidence="1" type="ORF">H5V45_02930</name>
</gene>
<dbReference type="Proteomes" id="UP000523955">
    <property type="component" value="Unassembled WGS sequence"/>
</dbReference>
<dbReference type="AlphaFoldDB" id="A0A7X0RDE8"/>
<keyword evidence="2" id="KW-1185">Reference proteome</keyword>
<dbReference type="EMBL" id="JACKXE010000001">
    <property type="protein sequence ID" value="MBB6626268.1"/>
    <property type="molecule type" value="Genomic_DNA"/>
</dbReference>
<protein>
    <submittedName>
        <fullName evidence="1">Uncharacterized protein</fullName>
    </submittedName>
</protein>
<accession>A0A7X0RDE8</accession>
<reference evidence="1 2" key="1">
    <citation type="submission" date="2020-08" db="EMBL/GenBank/DDBJ databases">
        <authorList>
            <person name="Seo M.-J."/>
        </authorList>
    </citation>
    <scope>NUCLEOTIDE SEQUENCE [LARGE SCALE GENOMIC DNA]</scope>
    <source>
        <strain evidence="1 2">KIGAM211</strain>
    </source>
</reference>
<comment type="caution">
    <text evidence="1">The sequence shown here is derived from an EMBL/GenBank/DDBJ whole genome shotgun (WGS) entry which is preliminary data.</text>
</comment>
<organism evidence="1 2">
    <name type="scientific">Nocardioides luti</name>
    <dbReference type="NCBI Taxonomy" id="2761101"/>
    <lineage>
        <taxon>Bacteria</taxon>
        <taxon>Bacillati</taxon>
        <taxon>Actinomycetota</taxon>
        <taxon>Actinomycetes</taxon>
        <taxon>Propionibacteriales</taxon>
        <taxon>Nocardioidaceae</taxon>
        <taxon>Nocardioides</taxon>
    </lineage>
</organism>